<dbReference type="Pfam" id="PF13309">
    <property type="entry name" value="HTH_22"/>
    <property type="match status" value="1"/>
</dbReference>
<dbReference type="InterPro" id="IPR039446">
    <property type="entry name" value="DauR-like"/>
</dbReference>
<dbReference type="Proteomes" id="UP000824238">
    <property type="component" value="Unassembled WGS sequence"/>
</dbReference>
<dbReference type="Pfam" id="PF08348">
    <property type="entry name" value="PAS_6"/>
    <property type="match status" value="1"/>
</dbReference>
<evidence type="ECO:0000259" key="2">
    <source>
        <dbReference type="Pfam" id="PF13309"/>
    </source>
</evidence>
<evidence type="ECO:0000313" key="3">
    <source>
        <dbReference type="EMBL" id="HIR55559.1"/>
    </source>
</evidence>
<protein>
    <submittedName>
        <fullName evidence="3">Transcriptional regulator</fullName>
    </submittedName>
</protein>
<feature type="domain" description="YheO-like" evidence="1">
    <location>
        <begin position="8"/>
        <end position="117"/>
    </location>
</feature>
<gene>
    <name evidence="3" type="ORF">IAD36_08210</name>
</gene>
<dbReference type="InterPro" id="IPR039445">
    <property type="entry name" value="DauR-like_HTH"/>
</dbReference>
<comment type="caution">
    <text evidence="3">The sequence shown here is derived from an EMBL/GenBank/DDBJ whole genome shotgun (WGS) entry which is preliminary data.</text>
</comment>
<accession>A0A9D1DME6</accession>
<reference evidence="3" key="2">
    <citation type="journal article" date="2021" name="PeerJ">
        <title>Extensive microbial diversity within the chicken gut microbiome revealed by metagenomics and culture.</title>
        <authorList>
            <person name="Gilroy R."/>
            <person name="Ravi A."/>
            <person name="Getino M."/>
            <person name="Pursley I."/>
            <person name="Horton D.L."/>
            <person name="Alikhan N.F."/>
            <person name="Baker D."/>
            <person name="Gharbi K."/>
            <person name="Hall N."/>
            <person name="Watson M."/>
            <person name="Adriaenssens E.M."/>
            <person name="Foster-Nyarko E."/>
            <person name="Jarju S."/>
            <person name="Secka A."/>
            <person name="Antonio M."/>
            <person name="Oren A."/>
            <person name="Chaudhuri R.R."/>
            <person name="La Ragione R."/>
            <person name="Hildebrand F."/>
            <person name="Pallen M.J."/>
        </authorList>
    </citation>
    <scope>NUCLEOTIDE SEQUENCE</scope>
    <source>
        <strain evidence="3">ChiGjej3B3-7149</strain>
    </source>
</reference>
<organism evidence="3 4">
    <name type="scientific">Candidatus Scatomorpha intestinigallinarum</name>
    <dbReference type="NCBI Taxonomy" id="2840923"/>
    <lineage>
        <taxon>Bacteria</taxon>
        <taxon>Bacillati</taxon>
        <taxon>Bacillota</taxon>
        <taxon>Clostridia</taxon>
        <taxon>Eubacteriales</taxon>
        <taxon>Candidatus Scatomorpha</taxon>
    </lineage>
</organism>
<sequence length="217" mass="24258">MHIGFEVIKDLSNNLGRLLGPDCEVVVHDFTNGLEHTIVHIVNGHVSGREVGGCPTNLFFENVNSICDKKEEYAEYYTTTEDGRTIRSSTTLIKDEEGQLVGAMCININITGLLSARSMLNSVIGKGAQEDAGTETEKFARNVQELMKHFFSEVEREVGKPASEMNRQEKMRALAYLDSRGVFQIAKAHVHLCKFFGISKFTLYNYLDEVRKSGSSE</sequence>
<proteinExistence type="predicted"/>
<evidence type="ECO:0000259" key="1">
    <source>
        <dbReference type="Pfam" id="PF08348"/>
    </source>
</evidence>
<dbReference type="AlphaFoldDB" id="A0A9D1DME6"/>
<name>A0A9D1DME6_9FIRM</name>
<feature type="domain" description="Transcriptional regulator DauR-like HTH" evidence="2">
    <location>
        <begin position="147"/>
        <end position="208"/>
    </location>
</feature>
<dbReference type="PANTHER" id="PTHR35568">
    <property type="entry name" value="TRANSCRIPTIONAL REGULATOR DAUR"/>
    <property type="match status" value="1"/>
</dbReference>
<evidence type="ECO:0000313" key="4">
    <source>
        <dbReference type="Proteomes" id="UP000824238"/>
    </source>
</evidence>
<dbReference type="InterPro" id="IPR013559">
    <property type="entry name" value="YheO"/>
</dbReference>
<dbReference type="EMBL" id="DVHH01000195">
    <property type="protein sequence ID" value="HIR55559.1"/>
    <property type="molecule type" value="Genomic_DNA"/>
</dbReference>
<dbReference type="PANTHER" id="PTHR35568:SF1">
    <property type="entry name" value="TRANSCRIPTIONAL REGULATOR DAUR"/>
    <property type="match status" value="1"/>
</dbReference>
<reference evidence="3" key="1">
    <citation type="submission" date="2020-10" db="EMBL/GenBank/DDBJ databases">
        <authorList>
            <person name="Gilroy R."/>
        </authorList>
    </citation>
    <scope>NUCLEOTIDE SEQUENCE</scope>
    <source>
        <strain evidence="3">ChiGjej3B3-7149</strain>
    </source>
</reference>